<gene>
    <name evidence="3" type="ORF">KUDE01_031827</name>
</gene>
<feature type="non-terminal residue" evidence="3">
    <location>
        <position position="1"/>
    </location>
</feature>
<protein>
    <submittedName>
        <fullName evidence="3">Histone-lysine N-methyltransferase EHMT1</fullName>
    </submittedName>
</protein>
<feature type="domain" description="EHMT1/2 cysteine-rich region" evidence="2">
    <location>
        <begin position="22"/>
        <end position="58"/>
    </location>
</feature>
<dbReference type="Proteomes" id="UP001228049">
    <property type="component" value="Unassembled WGS sequence"/>
</dbReference>
<keyword evidence="4" id="KW-1185">Reference proteome</keyword>
<feature type="compositionally biased region" description="Basic and acidic residues" evidence="1">
    <location>
        <begin position="112"/>
        <end position="129"/>
    </location>
</feature>
<dbReference type="InterPro" id="IPR043550">
    <property type="entry name" value="EHMT1/EHMT2"/>
</dbReference>
<dbReference type="EMBL" id="JASDAP010000433">
    <property type="protein sequence ID" value="KAK1875014.1"/>
    <property type="molecule type" value="Genomic_DNA"/>
</dbReference>
<accession>A0AAD9ER04</accession>
<dbReference type="PANTHER" id="PTHR46307">
    <property type="entry name" value="G9A, ISOFORM B"/>
    <property type="match status" value="1"/>
</dbReference>
<dbReference type="Pfam" id="PF21533">
    <property type="entry name" value="EHMT1-2_CRR"/>
    <property type="match status" value="1"/>
</dbReference>
<dbReference type="GO" id="GO:0008270">
    <property type="term" value="F:zinc ion binding"/>
    <property type="evidence" value="ECO:0007669"/>
    <property type="project" value="InterPro"/>
</dbReference>
<sequence>MYIIFFDVVLRNLDAAFSCSVLQGTFMECRPYGSISHRFHRDCASILKDLRFCPHCGEDASGAKEVTVLKADPAPSVPRSKPGPSLPAVPNMAALPSVPTTPAVPRILRAKKSSEPQRGRDQSPGRSKGEAVCATDRIPKESLESILTALDDDNLKPKKVKYPTRQLYISAKQGELQK</sequence>
<dbReference type="GO" id="GO:0005634">
    <property type="term" value="C:nucleus"/>
    <property type="evidence" value="ECO:0007669"/>
    <property type="project" value="TreeGrafter"/>
</dbReference>
<evidence type="ECO:0000313" key="3">
    <source>
        <dbReference type="EMBL" id="KAK1875014.1"/>
    </source>
</evidence>
<evidence type="ECO:0000256" key="1">
    <source>
        <dbReference type="SAM" id="MobiDB-lite"/>
    </source>
</evidence>
<dbReference type="AlphaFoldDB" id="A0AAD9ER04"/>
<dbReference type="GO" id="GO:0000122">
    <property type="term" value="P:negative regulation of transcription by RNA polymerase II"/>
    <property type="evidence" value="ECO:0007669"/>
    <property type="project" value="TreeGrafter"/>
</dbReference>
<proteinExistence type="predicted"/>
<dbReference type="GO" id="GO:0002039">
    <property type="term" value="F:p53 binding"/>
    <property type="evidence" value="ECO:0007669"/>
    <property type="project" value="InterPro"/>
</dbReference>
<evidence type="ECO:0000259" key="2">
    <source>
        <dbReference type="Pfam" id="PF21533"/>
    </source>
</evidence>
<dbReference type="PANTHER" id="PTHR46307:SF2">
    <property type="entry name" value="HISTONE-LYSINE N-METHYLTRANSFERASE EHMT1"/>
    <property type="match status" value="1"/>
</dbReference>
<comment type="caution">
    <text evidence="3">The sequence shown here is derived from an EMBL/GenBank/DDBJ whole genome shotgun (WGS) entry which is preliminary data.</text>
</comment>
<organism evidence="3 4">
    <name type="scientific">Dissostichus eleginoides</name>
    <name type="common">Patagonian toothfish</name>
    <name type="synonym">Dissostichus amissus</name>
    <dbReference type="NCBI Taxonomy" id="100907"/>
    <lineage>
        <taxon>Eukaryota</taxon>
        <taxon>Metazoa</taxon>
        <taxon>Chordata</taxon>
        <taxon>Craniata</taxon>
        <taxon>Vertebrata</taxon>
        <taxon>Euteleostomi</taxon>
        <taxon>Actinopterygii</taxon>
        <taxon>Neopterygii</taxon>
        <taxon>Teleostei</taxon>
        <taxon>Neoteleostei</taxon>
        <taxon>Acanthomorphata</taxon>
        <taxon>Eupercaria</taxon>
        <taxon>Perciformes</taxon>
        <taxon>Notothenioidei</taxon>
        <taxon>Nototheniidae</taxon>
        <taxon>Dissostichus</taxon>
    </lineage>
</organism>
<name>A0AAD9ER04_DISEL</name>
<feature type="region of interest" description="Disordered" evidence="1">
    <location>
        <begin position="72"/>
        <end position="136"/>
    </location>
</feature>
<evidence type="ECO:0000313" key="4">
    <source>
        <dbReference type="Proteomes" id="UP001228049"/>
    </source>
</evidence>
<dbReference type="InterPro" id="IPR047762">
    <property type="entry name" value="EHMT_CRR"/>
</dbReference>
<reference evidence="3" key="1">
    <citation type="submission" date="2023-04" db="EMBL/GenBank/DDBJ databases">
        <title>Chromosome-level genome of Chaenocephalus aceratus.</title>
        <authorList>
            <person name="Park H."/>
        </authorList>
    </citation>
    <scope>NUCLEOTIDE SEQUENCE</scope>
    <source>
        <strain evidence="3">DE</strain>
        <tissue evidence="3">Muscle</tissue>
    </source>
</reference>
<dbReference type="GO" id="GO:0046974">
    <property type="term" value="F:histone H3K9 methyltransferase activity"/>
    <property type="evidence" value="ECO:0007669"/>
    <property type="project" value="TreeGrafter"/>
</dbReference>
<dbReference type="GO" id="GO:0000785">
    <property type="term" value="C:chromatin"/>
    <property type="evidence" value="ECO:0007669"/>
    <property type="project" value="TreeGrafter"/>
</dbReference>